<dbReference type="InterPro" id="IPR013758">
    <property type="entry name" value="Topo_IIA_A/C_ab"/>
</dbReference>
<dbReference type="PROSITE" id="PS52040">
    <property type="entry name" value="TOPO_IIA"/>
    <property type="match status" value="1"/>
</dbReference>
<sequence>MIEINNDHNIINVDLEDKMKDAYLDYSMSVIVSRALPDVRDGLKPVHRRILYGMEGLGLDPNKPTRKSARVVGEVMGKYHPHGDSAIYDALVRLAQDFSTRYPLAQGQGNFGSIDGDDPAAMRYTEVRMSKIAKEMLRDINKNTVDFMPNFDEEEKEPIVLPSRFPNLLVNGSSGIAVGMATNMAPHNLNEAIDASIAYMKNPEISIDELNEIIKGPDFPTGAKILGRKGIKEAYQTGRGKVKLRGIAEIEPFKKNRERIIVTEIPYQVNKARLIEKIADLVKDKKLDGISDIRDESDRKGMRIVIEIKRDSNANIVLNNLYKYTQLETTFGIINLALVDGIPKILTLKELIKYYIDHQKEVVTRRTQFDLDRAKARKHIVEGLIIAIDNIDEIIKIIRSSYDDDQIKGIFLERFGLTDLQSQAILDMRLKRLSGLEIEKLNAENKELAETISYLQGILDSEEKLIDLIEEELLEIKEKYGDDRRTQIVADEGDIDIEELIEQEDILITLTNDGYIKRLPVDTYKVQNRGGKGISAANTKEDDFIKRIMTTNTHEDLLFFTSFGRVYALKGYEIPEGSRTSRGQAIINILSLNSGEKITEIMSLSALKNDDQIVLQTKNGKIKKTDANNFTSIQRNGIIAIGLEDGDKLISARHIDKEEELIISTKDGMTIQFNTADVRSMGRQARGVRAIKLNKDDEVVAMNIKGDETYLLVVTENGFGKKTSFNNFNNQNRGGKGIRCHKVTQKTGCVVDTLPVDLDDDILMVSLNGDMIRITAKDISTTGRNTMGVTLKNLKDKSDKIVSVAKYDASLGVEVEEENV</sequence>
<keyword evidence="4 9" id="KW-0067">ATP-binding</keyword>
<evidence type="ECO:0000256" key="6">
    <source>
        <dbReference type="ARBA" id="ARBA00023125"/>
    </source>
</evidence>
<organism evidence="12 13">
    <name type="scientific">Anaerococcus octavius</name>
    <dbReference type="NCBI Taxonomy" id="54007"/>
    <lineage>
        <taxon>Bacteria</taxon>
        <taxon>Bacillati</taxon>
        <taxon>Bacillota</taxon>
        <taxon>Tissierellia</taxon>
        <taxon>Tissierellales</taxon>
        <taxon>Peptoniphilaceae</taxon>
        <taxon>Anaerococcus</taxon>
    </lineage>
</organism>
<dbReference type="NCBIfam" id="NF004044">
    <property type="entry name" value="PRK05561.1"/>
    <property type="match status" value="1"/>
</dbReference>
<dbReference type="GO" id="GO:0005737">
    <property type="term" value="C:cytoplasm"/>
    <property type="evidence" value="ECO:0007669"/>
    <property type="project" value="UniProtKB-SubCell"/>
</dbReference>
<name>A0A2I1MBS5_9FIRM</name>
<reference evidence="12 13" key="1">
    <citation type="submission" date="2017-12" db="EMBL/GenBank/DDBJ databases">
        <title>Phylogenetic diversity of female urinary microbiome.</title>
        <authorList>
            <person name="Thomas-White K."/>
            <person name="Wolfe A.J."/>
        </authorList>
    </citation>
    <scope>NUCLEOTIDE SEQUENCE [LARGE SCALE GENOMIC DNA]</scope>
    <source>
        <strain evidence="12 13">UMB0119</strain>
    </source>
</reference>
<dbReference type="GO" id="GO:0003677">
    <property type="term" value="F:DNA binding"/>
    <property type="evidence" value="ECO:0007669"/>
    <property type="project" value="UniProtKB-UniRule"/>
</dbReference>
<dbReference type="PANTHER" id="PTHR43493">
    <property type="entry name" value="DNA GYRASE/TOPOISOMERASE SUBUNIT A"/>
    <property type="match status" value="1"/>
</dbReference>
<dbReference type="Proteomes" id="UP000234335">
    <property type="component" value="Unassembled WGS sequence"/>
</dbReference>
<dbReference type="InterPro" id="IPR006691">
    <property type="entry name" value="GyrA/parC_rep"/>
</dbReference>
<dbReference type="GO" id="GO:0034335">
    <property type="term" value="F:DNA negative supercoiling activity"/>
    <property type="evidence" value="ECO:0007669"/>
    <property type="project" value="UniProtKB-ARBA"/>
</dbReference>
<comment type="catalytic activity">
    <reaction evidence="1 9 10">
        <text>ATP-dependent breakage, passage and rejoining of double-stranded DNA.</text>
        <dbReference type="EC" id="5.6.2.2"/>
    </reaction>
</comment>
<feature type="short sequence motif" description="GyrA-box" evidence="9">
    <location>
        <begin position="527"/>
        <end position="533"/>
    </location>
</feature>
<dbReference type="AlphaFoldDB" id="A0A2I1MBS5"/>
<evidence type="ECO:0000259" key="11">
    <source>
        <dbReference type="PROSITE" id="PS52040"/>
    </source>
</evidence>
<feature type="domain" description="Topo IIA-type catalytic" evidence="11">
    <location>
        <begin position="36"/>
        <end position="500"/>
    </location>
</feature>
<comment type="subcellular location">
    <subcellularLocation>
        <location evidence="9">Cytoplasm</location>
    </subcellularLocation>
</comment>
<gene>
    <name evidence="9" type="primary">gyrA</name>
    <name evidence="12" type="ORF">CYJ34_02415</name>
</gene>
<evidence type="ECO:0000256" key="3">
    <source>
        <dbReference type="ARBA" id="ARBA00022741"/>
    </source>
</evidence>
<dbReference type="SMART" id="SM00434">
    <property type="entry name" value="TOP4c"/>
    <property type="match status" value="1"/>
</dbReference>
<keyword evidence="3 9" id="KW-0547">Nucleotide-binding</keyword>
<keyword evidence="5 9" id="KW-0799">Topoisomerase</keyword>
<dbReference type="Gene3D" id="1.10.268.10">
    <property type="entry name" value="Topoisomerase, domain 3"/>
    <property type="match status" value="1"/>
</dbReference>
<evidence type="ECO:0000256" key="2">
    <source>
        <dbReference type="ARBA" id="ARBA00008263"/>
    </source>
</evidence>
<comment type="subunit">
    <text evidence="8">Heterotetramer composed of ParC and ParE.</text>
</comment>
<dbReference type="HAMAP" id="MF_01897">
    <property type="entry name" value="GyrA"/>
    <property type="match status" value="1"/>
</dbReference>
<evidence type="ECO:0000313" key="13">
    <source>
        <dbReference type="Proteomes" id="UP000234335"/>
    </source>
</evidence>
<dbReference type="InterPro" id="IPR002205">
    <property type="entry name" value="Topo_IIA_dom_A"/>
</dbReference>
<dbReference type="InterPro" id="IPR035516">
    <property type="entry name" value="Gyrase/topoIV_suA_C"/>
</dbReference>
<keyword evidence="7 9" id="KW-0413">Isomerase</keyword>
<dbReference type="Gene3D" id="3.90.199.10">
    <property type="entry name" value="Topoisomerase II, domain 5"/>
    <property type="match status" value="1"/>
</dbReference>
<dbReference type="FunFam" id="2.120.10.90:FF:000005">
    <property type="entry name" value="DNA topoisomerase 4 subunit A"/>
    <property type="match status" value="1"/>
</dbReference>
<evidence type="ECO:0000256" key="10">
    <source>
        <dbReference type="PROSITE-ProRule" id="PRU01384"/>
    </source>
</evidence>
<dbReference type="NCBIfam" id="NF004043">
    <property type="entry name" value="PRK05560.1"/>
    <property type="match status" value="1"/>
</dbReference>
<evidence type="ECO:0000256" key="5">
    <source>
        <dbReference type="ARBA" id="ARBA00023029"/>
    </source>
</evidence>
<comment type="miscellaneous">
    <text evidence="9">Few gyrases are as efficient as E.coli at forming negative supercoils. Not all organisms have 2 type II topoisomerases; in organisms with a single type II topoisomerase this enzyme also has to decatenate newly replicated chromosomes.</text>
</comment>
<comment type="caution">
    <text evidence="12">The sequence shown here is derived from an EMBL/GenBank/DDBJ whole genome shotgun (WGS) entry which is preliminary data.</text>
</comment>
<dbReference type="NCBIfam" id="TIGR01063">
    <property type="entry name" value="gyrA"/>
    <property type="match status" value="1"/>
</dbReference>
<dbReference type="PANTHER" id="PTHR43493:SF5">
    <property type="entry name" value="DNA GYRASE SUBUNIT A, CHLOROPLASTIC_MITOCHONDRIAL"/>
    <property type="match status" value="1"/>
</dbReference>
<evidence type="ECO:0000256" key="1">
    <source>
        <dbReference type="ARBA" id="ARBA00000185"/>
    </source>
</evidence>
<dbReference type="GO" id="GO:0006265">
    <property type="term" value="P:DNA topological change"/>
    <property type="evidence" value="ECO:0007669"/>
    <property type="project" value="UniProtKB-UniRule"/>
</dbReference>
<accession>A0A2I1MBS5</accession>
<dbReference type="GO" id="GO:0009330">
    <property type="term" value="C:DNA topoisomerase type II (double strand cut, ATP-hydrolyzing) complex"/>
    <property type="evidence" value="ECO:0007669"/>
    <property type="project" value="TreeGrafter"/>
</dbReference>
<dbReference type="GO" id="GO:0005524">
    <property type="term" value="F:ATP binding"/>
    <property type="evidence" value="ECO:0007669"/>
    <property type="project" value="UniProtKB-UniRule"/>
</dbReference>
<dbReference type="EMBL" id="PKGS01000001">
    <property type="protein sequence ID" value="PKZ17584.1"/>
    <property type="molecule type" value="Genomic_DNA"/>
</dbReference>
<comment type="subunit">
    <text evidence="9">Heterotetramer, composed of two GyrA and two GyrB chains. In the heterotetramer, GyrA contains the active site tyrosine that forms a transient covalent intermediate with DNA, while GyrB binds cofactors and catalyzes ATP hydrolysis.</text>
</comment>
<dbReference type="InterPro" id="IPR050220">
    <property type="entry name" value="Type_II_DNA_Topoisomerases"/>
</dbReference>
<evidence type="ECO:0000256" key="8">
    <source>
        <dbReference type="ARBA" id="ARBA00063644"/>
    </source>
</evidence>
<keyword evidence="13" id="KW-1185">Reference proteome</keyword>
<proteinExistence type="inferred from homology"/>
<dbReference type="Gene3D" id="3.30.1360.40">
    <property type="match status" value="1"/>
</dbReference>
<evidence type="ECO:0000256" key="9">
    <source>
        <dbReference type="HAMAP-Rule" id="MF_01897"/>
    </source>
</evidence>
<dbReference type="EC" id="5.6.2.2" evidence="9"/>
<dbReference type="InterPro" id="IPR005743">
    <property type="entry name" value="GyrA"/>
</dbReference>
<dbReference type="FunFam" id="1.10.268.10:FF:000001">
    <property type="entry name" value="DNA gyrase subunit A"/>
    <property type="match status" value="1"/>
</dbReference>
<protein>
    <recommendedName>
        <fullName evidence="9">DNA gyrase subunit A</fullName>
        <ecNumber evidence="9">5.6.2.2</ecNumber>
    </recommendedName>
</protein>
<dbReference type="Gene3D" id="2.120.10.90">
    <property type="entry name" value="DNA gyrase/topoisomerase IV, subunit A, C-terminal"/>
    <property type="match status" value="1"/>
</dbReference>
<dbReference type="InterPro" id="IPR013757">
    <property type="entry name" value="Topo_IIA_A_a_sf"/>
</dbReference>
<dbReference type="RefSeq" id="WP_101539743.1">
    <property type="nucleotide sequence ID" value="NZ_PKGS01000001.1"/>
</dbReference>
<dbReference type="FunFam" id="3.90.199.10:FF:000001">
    <property type="entry name" value="DNA gyrase subunit A"/>
    <property type="match status" value="1"/>
</dbReference>
<dbReference type="Pfam" id="PF00521">
    <property type="entry name" value="DNA_topoisoIV"/>
    <property type="match status" value="1"/>
</dbReference>
<keyword evidence="9" id="KW-0963">Cytoplasm</keyword>
<evidence type="ECO:0000256" key="7">
    <source>
        <dbReference type="ARBA" id="ARBA00023235"/>
    </source>
</evidence>
<keyword evidence="6 9" id="KW-0238">DNA-binding</keyword>
<dbReference type="Pfam" id="PF03989">
    <property type="entry name" value="DNA_gyraseA_C"/>
    <property type="match status" value="6"/>
</dbReference>
<evidence type="ECO:0000313" key="12">
    <source>
        <dbReference type="EMBL" id="PKZ17584.1"/>
    </source>
</evidence>
<comment type="function">
    <text evidence="9">A type II topoisomerase that negatively supercoils closed circular double-stranded (ds) DNA in an ATP-dependent manner to modulate DNA topology and maintain chromosomes in an underwound state. Negative supercoiling favors strand separation, and DNA replication, transcription, recombination and repair, all of which involve strand separation. Also able to catalyze the interconversion of other topological isomers of dsDNA rings, including catenanes and knotted rings. Type II topoisomerases break and join 2 DNA strands simultaneously in an ATP-dependent manner.</text>
</comment>
<dbReference type="SUPFAM" id="SSF101904">
    <property type="entry name" value="GyrA/ParC C-terminal domain-like"/>
    <property type="match status" value="1"/>
</dbReference>
<dbReference type="InterPro" id="IPR013760">
    <property type="entry name" value="Topo_IIA-like_dom_sf"/>
</dbReference>
<feature type="active site" description="O-(5'-phospho-DNA)-tyrosine intermediate" evidence="9 10">
    <location>
        <position position="124"/>
    </location>
</feature>
<comment type="similarity">
    <text evidence="2 9">Belongs to the type II topoisomerase GyrA/ParC subunit family.</text>
</comment>
<dbReference type="SUPFAM" id="SSF56719">
    <property type="entry name" value="Type II DNA topoisomerase"/>
    <property type="match status" value="1"/>
</dbReference>
<evidence type="ECO:0000256" key="4">
    <source>
        <dbReference type="ARBA" id="ARBA00022840"/>
    </source>
</evidence>
<dbReference type="CDD" id="cd00187">
    <property type="entry name" value="TOP4c"/>
    <property type="match status" value="1"/>
</dbReference>
<dbReference type="FunFam" id="3.30.1360.40:FF:000002">
    <property type="entry name" value="DNA gyrase subunit A"/>
    <property type="match status" value="1"/>
</dbReference>
<dbReference type="GO" id="GO:0006261">
    <property type="term" value="P:DNA-templated DNA replication"/>
    <property type="evidence" value="ECO:0007669"/>
    <property type="project" value="UniProtKB-UniRule"/>
</dbReference>
<dbReference type="GO" id="GO:0005694">
    <property type="term" value="C:chromosome"/>
    <property type="evidence" value="ECO:0007669"/>
    <property type="project" value="InterPro"/>
</dbReference>